<organism evidence="1 2">
    <name type="scientific">Nephila pilipes</name>
    <name type="common">Giant wood spider</name>
    <name type="synonym">Nephila maculata</name>
    <dbReference type="NCBI Taxonomy" id="299642"/>
    <lineage>
        <taxon>Eukaryota</taxon>
        <taxon>Metazoa</taxon>
        <taxon>Ecdysozoa</taxon>
        <taxon>Arthropoda</taxon>
        <taxon>Chelicerata</taxon>
        <taxon>Arachnida</taxon>
        <taxon>Araneae</taxon>
        <taxon>Araneomorphae</taxon>
        <taxon>Entelegynae</taxon>
        <taxon>Araneoidea</taxon>
        <taxon>Nephilidae</taxon>
        <taxon>Nephila</taxon>
    </lineage>
</organism>
<comment type="caution">
    <text evidence="1">The sequence shown here is derived from an EMBL/GenBank/DDBJ whole genome shotgun (WGS) entry which is preliminary data.</text>
</comment>
<dbReference type="Proteomes" id="UP000887013">
    <property type="component" value="Unassembled WGS sequence"/>
</dbReference>
<proteinExistence type="predicted"/>
<dbReference type="AlphaFoldDB" id="A0A8X6P959"/>
<reference evidence="1" key="1">
    <citation type="submission" date="2020-08" db="EMBL/GenBank/DDBJ databases">
        <title>Multicomponent nature underlies the extraordinary mechanical properties of spider dragline silk.</title>
        <authorList>
            <person name="Kono N."/>
            <person name="Nakamura H."/>
            <person name="Mori M."/>
            <person name="Yoshida Y."/>
            <person name="Ohtoshi R."/>
            <person name="Malay A.D."/>
            <person name="Moran D.A.P."/>
            <person name="Tomita M."/>
            <person name="Numata K."/>
            <person name="Arakawa K."/>
        </authorList>
    </citation>
    <scope>NUCLEOTIDE SEQUENCE</scope>
</reference>
<name>A0A8X6P959_NEPPI</name>
<evidence type="ECO:0000313" key="2">
    <source>
        <dbReference type="Proteomes" id="UP000887013"/>
    </source>
</evidence>
<evidence type="ECO:0000313" key="1">
    <source>
        <dbReference type="EMBL" id="GFT52640.1"/>
    </source>
</evidence>
<dbReference type="EMBL" id="BMAW01017198">
    <property type="protein sequence ID" value="GFT52640.1"/>
    <property type="molecule type" value="Genomic_DNA"/>
</dbReference>
<protein>
    <submittedName>
        <fullName evidence="1">Uncharacterized protein</fullName>
    </submittedName>
</protein>
<dbReference type="OrthoDB" id="10442190at2759"/>
<gene>
    <name evidence="1" type="ORF">NPIL_313671</name>
</gene>
<keyword evidence="2" id="KW-1185">Reference proteome</keyword>
<accession>A0A8X6P959</accession>
<sequence>MLLRGIRKACATSENLTKSTFPVDKFSVEFPGGNAMDHRSKAAQSVGYQKIFVSTWGKSEILPPNREMQSDKRD</sequence>